<dbReference type="Pfam" id="PF20736">
    <property type="entry name" value="Glyco_hydro127M"/>
    <property type="match status" value="1"/>
</dbReference>
<sequence length="591" mass="67874">MAQYFDYNARMAVPDQLFTPLHGVKLTGGLFRKVFDNNVQFNLKRLDMDRMRYWFDIKQGRTPKAERYSGHFEDNLKGQTASQYLMGAGNALRWEEHKGLRKGVSEVIDFITEAAEDDGWLMPFDKNDFARKEYPHYVRIWLTYGLIAAARGGDKRAFPLLRRWQDWFNRCPDLPVIKYLMLAFQGVVASPSVFVTEIGCPQDMHICREVYEETWRLAQFIGHERDAVHIRRQPGREPHPHGSELEAFEGYLDLYRFFGAPYLLNAVKGCWDLYVQDWQHPGGGIVMCEASPDAHPGCNYFYKNYKYNELCCSSFWLHLNQRLHRLFPDDERYVFEVEQSLYNIAIANQNGDEDIRYFAFLDDTKAPPVRPNHCCSGVGTRIFGSLPEYLYTMTKDTLSCDIYAPSQLQWESAQQLITLDQESGFPDDGKVALRFSMAQPQEFTLRLRIPRYATADVPIKLNGKKHCVGKPGSYVVIYRQWREGDAISFDIPMGFAAIPYKGDNAVEGFDRCSYTYGPLLMAVVGKRNHDKGIVLPGKAADLIGRLKAGKKTLSFAINGCPGYKVQPYYELQTETFSCFPMFKADSSAKKE</sequence>
<proteinExistence type="predicted"/>
<dbReference type="Pfam" id="PF07944">
    <property type="entry name" value="Beta-AFase-like_GH127_cat"/>
    <property type="match status" value="1"/>
</dbReference>
<feature type="domain" description="Non-reducing end beta-L-arabinofuranosidase-like GH127 catalytic" evidence="1">
    <location>
        <begin position="24"/>
        <end position="387"/>
    </location>
</feature>
<dbReference type="Proteomes" id="UP001238163">
    <property type="component" value="Unassembled WGS sequence"/>
</dbReference>
<dbReference type="PANTHER" id="PTHR43465">
    <property type="entry name" value="DUF1680 DOMAIN PROTEIN (AFU_ORTHOLOGUE AFUA_1G08910)"/>
    <property type="match status" value="1"/>
</dbReference>
<organism evidence="3 4">
    <name type="scientific">Oligosphaera ethanolica</name>
    <dbReference type="NCBI Taxonomy" id="760260"/>
    <lineage>
        <taxon>Bacteria</taxon>
        <taxon>Pseudomonadati</taxon>
        <taxon>Lentisphaerota</taxon>
        <taxon>Oligosphaeria</taxon>
        <taxon>Oligosphaerales</taxon>
        <taxon>Oligosphaeraceae</taxon>
        <taxon>Oligosphaera</taxon>
    </lineage>
</organism>
<name>A0AAE3VJA0_9BACT</name>
<comment type="caution">
    <text evidence="3">The sequence shown here is derived from an EMBL/GenBank/DDBJ whole genome shotgun (WGS) entry which is preliminary data.</text>
</comment>
<dbReference type="AlphaFoldDB" id="A0AAE3VJA0"/>
<protein>
    <submittedName>
        <fullName evidence="3">DUF1680 family protein</fullName>
    </submittedName>
</protein>
<gene>
    <name evidence="3" type="ORF">J3R75_003724</name>
</gene>
<feature type="domain" description="Non-reducing end beta-L-arabinofuranosidase-like GH127 middle" evidence="2">
    <location>
        <begin position="398"/>
        <end position="493"/>
    </location>
</feature>
<dbReference type="PANTHER" id="PTHR43465:SF2">
    <property type="entry name" value="DUF1680 DOMAIN PROTEIN (AFU_ORTHOLOGUE AFUA_1G08910)"/>
    <property type="match status" value="1"/>
</dbReference>
<reference evidence="3" key="1">
    <citation type="submission" date="2023-07" db="EMBL/GenBank/DDBJ databases">
        <title>Genomic Encyclopedia of Type Strains, Phase IV (KMG-IV): sequencing the most valuable type-strain genomes for metagenomic binning, comparative biology and taxonomic classification.</title>
        <authorList>
            <person name="Goeker M."/>
        </authorList>
    </citation>
    <scope>NUCLEOTIDE SEQUENCE</scope>
    <source>
        <strain evidence="3">DSM 24202</strain>
    </source>
</reference>
<dbReference type="GO" id="GO:0005975">
    <property type="term" value="P:carbohydrate metabolic process"/>
    <property type="evidence" value="ECO:0007669"/>
    <property type="project" value="InterPro"/>
</dbReference>
<keyword evidence="4" id="KW-1185">Reference proteome</keyword>
<evidence type="ECO:0000259" key="1">
    <source>
        <dbReference type="Pfam" id="PF07944"/>
    </source>
</evidence>
<evidence type="ECO:0000313" key="4">
    <source>
        <dbReference type="Proteomes" id="UP001238163"/>
    </source>
</evidence>
<dbReference type="InterPro" id="IPR049046">
    <property type="entry name" value="Beta-AFase-like_GH127_middle"/>
</dbReference>
<dbReference type="InterPro" id="IPR008928">
    <property type="entry name" value="6-hairpin_glycosidase_sf"/>
</dbReference>
<dbReference type="RefSeq" id="WP_307264668.1">
    <property type="nucleotide sequence ID" value="NZ_JAUSVL010000001.1"/>
</dbReference>
<dbReference type="EMBL" id="JAUSVL010000001">
    <property type="protein sequence ID" value="MDQ0291617.1"/>
    <property type="molecule type" value="Genomic_DNA"/>
</dbReference>
<evidence type="ECO:0000313" key="3">
    <source>
        <dbReference type="EMBL" id="MDQ0291617.1"/>
    </source>
</evidence>
<dbReference type="InterPro" id="IPR049174">
    <property type="entry name" value="Beta-AFase-like"/>
</dbReference>
<evidence type="ECO:0000259" key="2">
    <source>
        <dbReference type="Pfam" id="PF20736"/>
    </source>
</evidence>
<accession>A0AAE3VJA0</accession>
<dbReference type="SUPFAM" id="SSF48208">
    <property type="entry name" value="Six-hairpin glycosidases"/>
    <property type="match status" value="1"/>
</dbReference>
<dbReference type="InterPro" id="IPR012878">
    <property type="entry name" value="Beta-AFase-like_GH127_cat"/>
</dbReference>